<accession>A0A4Q2SB28</accession>
<protein>
    <submittedName>
        <fullName evidence="2">Uncharacterized protein</fullName>
    </submittedName>
</protein>
<comment type="caution">
    <text evidence="2">The sequence shown here is derived from an EMBL/GenBank/DDBJ whole genome shotgun (WGS) entry which is preliminary data.</text>
</comment>
<dbReference type="EMBL" id="SDWU01000023">
    <property type="protein sequence ID" value="RYB98395.1"/>
    <property type="molecule type" value="Genomic_DNA"/>
</dbReference>
<dbReference type="Proteomes" id="UP000293291">
    <property type="component" value="Unassembled WGS sequence"/>
</dbReference>
<proteinExistence type="predicted"/>
<keyword evidence="1" id="KW-0175">Coiled coil</keyword>
<reference evidence="2 3" key="1">
    <citation type="submission" date="2019-01" db="EMBL/GenBank/DDBJ databases">
        <title>Novel species of Nocardioides.</title>
        <authorList>
            <person name="Liu Q."/>
            <person name="Xin Y.-H."/>
        </authorList>
    </citation>
    <scope>NUCLEOTIDE SEQUENCE [LARGE SCALE GENOMIC DNA]</scope>
    <source>
        <strain evidence="2 3">CGMCC 4.6875</strain>
    </source>
</reference>
<feature type="coiled-coil region" evidence="1">
    <location>
        <begin position="6"/>
        <end position="57"/>
    </location>
</feature>
<name>A0A4Q2SB28_9ACTN</name>
<evidence type="ECO:0000313" key="3">
    <source>
        <dbReference type="Proteomes" id="UP000293291"/>
    </source>
</evidence>
<gene>
    <name evidence="2" type="ORF">EUA07_17900</name>
</gene>
<evidence type="ECO:0000256" key="1">
    <source>
        <dbReference type="SAM" id="Coils"/>
    </source>
</evidence>
<evidence type="ECO:0000313" key="2">
    <source>
        <dbReference type="EMBL" id="RYB98395.1"/>
    </source>
</evidence>
<sequence>MSEPDLETLRDEVDLLRRELAAARAEQEKWGEREARLRKSRDRAAKAAETLSALLAERLRGETAVAGAGERSWWKRGSTTVTAEEAGQLELIRQSPLFDAAYYLRSHLDVARRGEDPGVHFLRHWDHPFRKPSEAFDIAQYVLDHPEVLVERVNPLVHFLASAESDGADAYPPASR</sequence>
<dbReference type="RefSeq" id="WP_129456548.1">
    <property type="nucleotide sequence ID" value="NZ_JACXYX010000019.1"/>
</dbReference>
<dbReference type="OrthoDB" id="7068720at2"/>
<dbReference type="AlphaFoldDB" id="A0A4Q2SB28"/>
<organism evidence="2 3">
    <name type="scientific">Nocardioides ganghwensis</name>
    <dbReference type="NCBI Taxonomy" id="252230"/>
    <lineage>
        <taxon>Bacteria</taxon>
        <taxon>Bacillati</taxon>
        <taxon>Actinomycetota</taxon>
        <taxon>Actinomycetes</taxon>
        <taxon>Propionibacteriales</taxon>
        <taxon>Nocardioidaceae</taxon>
        <taxon>Nocardioides</taxon>
    </lineage>
</organism>
<keyword evidence="3" id="KW-1185">Reference proteome</keyword>